<evidence type="ECO:0000256" key="5">
    <source>
        <dbReference type="ARBA" id="ARBA00022989"/>
    </source>
</evidence>
<dbReference type="GO" id="GO:0015093">
    <property type="term" value="F:ferrous iron transmembrane transporter activity"/>
    <property type="evidence" value="ECO:0007669"/>
    <property type="project" value="TreeGrafter"/>
</dbReference>
<keyword evidence="6 8" id="KW-0472">Membrane</keyword>
<dbReference type="InterPro" id="IPR004923">
    <property type="entry name" value="FTR1/Fip1/EfeU"/>
</dbReference>
<protein>
    <recommendedName>
        <fullName evidence="11">Plasma membrane iron permease</fullName>
    </recommendedName>
</protein>
<feature type="transmembrane region" description="Helical" evidence="8">
    <location>
        <begin position="87"/>
        <end position="108"/>
    </location>
</feature>
<dbReference type="Proteomes" id="UP000308768">
    <property type="component" value="Unassembled WGS sequence"/>
</dbReference>
<comment type="subcellular location">
    <subcellularLocation>
        <location evidence="1">Membrane</location>
        <topology evidence="1">Multi-pass membrane protein</topology>
    </subcellularLocation>
</comment>
<evidence type="ECO:0008006" key="11">
    <source>
        <dbReference type="Google" id="ProtNLM"/>
    </source>
</evidence>
<feature type="region of interest" description="Disordered" evidence="7">
    <location>
        <begin position="332"/>
        <end position="353"/>
    </location>
</feature>
<feature type="transmembrane region" description="Helical" evidence="8">
    <location>
        <begin position="148"/>
        <end position="172"/>
    </location>
</feature>
<accession>A0A4V5NH64</accession>
<evidence type="ECO:0000313" key="9">
    <source>
        <dbReference type="EMBL" id="TKA77799.1"/>
    </source>
</evidence>
<dbReference type="GO" id="GO:0033573">
    <property type="term" value="C:high-affinity iron permease complex"/>
    <property type="evidence" value="ECO:0007669"/>
    <property type="project" value="InterPro"/>
</dbReference>
<keyword evidence="5 8" id="KW-1133">Transmembrane helix</keyword>
<evidence type="ECO:0000256" key="7">
    <source>
        <dbReference type="SAM" id="MobiDB-lite"/>
    </source>
</evidence>
<proteinExistence type="inferred from homology"/>
<dbReference type="EMBL" id="NAJN01000171">
    <property type="protein sequence ID" value="TKA77799.1"/>
    <property type="molecule type" value="Genomic_DNA"/>
</dbReference>
<feature type="transmembrane region" description="Helical" evidence="8">
    <location>
        <begin position="295"/>
        <end position="315"/>
    </location>
</feature>
<comment type="caution">
    <text evidence="9">The sequence shown here is derived from an EMBL/GenBank/DDBJ whole genome shotgun (WGS) entry which is preliminary data.</text>
</comment>
<evidence type="ECO:0000256" key="6">
    <source>
        <dbReference type="ARBA" id="ARBA00023136"/>
    </source>
</evidence>
<feature type="transmembrane region" description="Helical" evidence="8">
    <location>
        <begin position="178"/>
        <end position="198"/>
    </location>
</feature>
<dbReference type="PANTHER" id="PTHR31632">
    <property type="entry name" value="IRON TRANSPORTER FTH1"/>
    <property type="match status" value="1"/>
</dbReference>
<organism evidence="9 10">
    <name type="scientific">Cryomyces minteri</name>
    <dbReference type="NCBI Taxonomy" id="331657"/>
    <lineage>
        <taxon>Eukaryota</taxon>
        <taxon>Fungi</taxon>
        <taxon>Dikarya</taxon>
        <taxon>Ascomycota</taxon>
        <taxon>Pezizomycotina</taxon>
        <taxon>Dothideomycetes</taxon>
        <taxon>Dothideomycetes incertae sedis</taxon>
        <taxon>Cryomyces</taxon>
    </lineage>
</organism>
<keyword evidence="3" id="KW-0813">Transport</keyword>
<dbReference type="STRING" id="331657.A0A4V5NH64"/>
<reference evidence="9 10" key="1">
    <citation type="submission" date="2017-03" db="EMBL/GenBank/DDBJ databases">
        <title>Genomes of endolithic fungi from Antarctica.</title>
        <authorList>
            <person name="Coleine C."/>
            <person name="Masonjones S."/>
            <person name="Stajich J.E."/>
        </authorList>
    </citation>
    <scope>NUCLEOTIDE SEQUENCE [LARGE SCALE GENOMIC DNA]</scope>
    <source>
        <strain evidence="9 10">CCFEE 5187</strain>
    </source>
</reference>
<evidence type="ECO:0000256" key="2">
    <source>
        <dbReference type="ARBA" id="ARBA00008333"/>
    </source>
</evidence>
<feature type="transmembrane region" description="Helical" evidence="8">
    <location>
        <begin position="210"/>
        <end position="232"/>
    </location>
</feature>
<dbReference type="AlphaFoldDB" id="A0A4V5NH64"/>
<sequence length="373" mass="40681">MVNVFSVPVFFICFRESLETSIIVSVLLAFLKQTLGPEREPRVYKRLVRQVWWGIIIGIAISLCVGCGMIGAFYGLGKNHFSGTEDIWEGTFGLLAALIITAMGAALLRVSKLQDKWRVKLAQALEAKDNKKRSAGDRFKRWAEKYAMFLLPFITVLREGLEAVVFIGGVGLATPASAFPLAVMCGIGAGCLVGYLVYRGGNVAKLQLFLIISTCFLYLVAAGLFSKAVWFLENNTWNHVVGGDAAETGAGPGSYDIRQSVWHINFGSPLLNGGGGWGVFNSILGWQNSATYGSVLAYNLYWVAVICGFLAMRYNEAKGHWPLMKPKAKRISESDAASDTSSQQGEVIAETYEPKKVSTDFDAARSSARQLDA</sequence>
<name>A0A4V5NH64_9PEZI</name>
<feature type="compositionally biased region" description="Polar residues" evidence="7">
    <location>
        <begin position="335"/>
        <end position="345"/>
    </location>
</feature>
<feature type="transmembrane region" description="Helical" evidence="8">
    <location>
        <begin position="51"/>
        <end position="75"/>
    </location>
</feature>
<dbReference type="PANTHER" id="PTHR31632:SF2">
    <property type="entry name" value="PLASMA MEMBRANE IRON PERMEASE"/>
    <property type="match status" value="1"/>
</dbReference>
<keyword evidence="4 8" id="KW-0812">Transmembrane</keyword>
<dbReference type="OrthoDB" id="4364at2759"/>
<keyword evidence="3" id="KW-0408">Iron</keyword>
<dbReference type="Pfam" id="PF03239">
    <property type="entry name" value="FTR1"/>
    <property type="match status" value="1"/>
</dbReference>
<keyword evidence="10" id="KW-1185">Reference proteome</keyword>
<keyword evidence="3" id="KW-0406">Ion transport</keyword>
<evidence type="ECO:0000256" key="3">
    <source>
        <dbReference type="ARBA" id="ARBA00022496"/>
    </source>
</evidence>
<evidence type="ECO:0000256" key="4">
    <source>
        <dbReference type="ARBA" id="ARBA00022692"/>
    </source>
</evidence>
<comment type="similarity">
    <text evidence="2">Belongs to the oxidase-dependent Fe transporter (OFeT) (TC 9.A.10.1) family.</text>
</comment>
<evidence type="ECO:0000256" key="8">
    <source>
        <dbReference type="SAM" id="Phobius"/>
    </source>
</evidence>
<evidence type="ECO:0000313" key="10">
    <source>
        <dbReference type="Proteomes" id="UP000308768"/>
    </source>
</evidence>
<evidence type="ECO:0000256" key="1">
    <source>
        <dbReference type="ARBA" id="ARBA00004141"/>
    </source>
</evidence>
<keyword evidence="3" id="KW-0410">Iron transport</keyword>
<gene>
    <name evidence="9" type="ORF">B0A49_00927</name>
</gene>